<comment type="function">
    <text evidence="4">Involved in cytoskeletal rearrangements required for phagocytosis of apoptotic cells and cell motility. Acts in association with DOCK1 and CRK. Was initially proposed to be required in complex with DOCK1 to activate Rac Rho small GTPases. May enhance the guanine nucleotide exchange factor (GEF) activity of DOCK1.</text>
</comment>
<dbReference type="EMBL" id="LNIX01000025">
    <property type="protein sequence ID" value="OXA42626.1"/>
    <property type="molecule type" value="Genomic_DNA"/>
</dbReference>
<keyword evidence="3" id="KW-0729">SH3-binding</keyword>
<dbReference type="PROSITE" id="PS51335">
    <property type="entry name" value="ELMO"/>
    <property type="match status" value="1"/>
</dbReference>
<dbReference type="Gene3D" id="6.10.250.810">
    <property type="match status" value="1"/>
</dbReference>
<dbReference type="InterPro" id="IPR001849">
    <property type="entry name" value="PH_domain"/>
</dbReference>
<evidence type="ECO:0000256" key="4">
    <source>
        <dbReference type="ARBA" id="ARBA00024863"/>
    </source>
</evidence>
<gene>
    <name evidence="6" type="ORF">Fcan01_22526</name>
</gene>
<dbReference type="Gene3D" id="1.25.10.10">
    <property type="entry name" value="Leucine-rich Repeat Variant"/>
    <property type="match status" value="1"/>
</dbReference>
<dbReference type="SUPFAM" id="SSF50729">
    <property type="entry name" value="PH domain-like"/>
    <property type="match status" value="1"/>
</dbReference>
<evidence type="ECO:0000259" key="5">
    <source>
        <dbReference type="PROSITE" id="PS51335"/>
    </source>
</evidence>
<dbReference type="GO" id="GO:0048870">
    <property type="term" value="P:cell motility"/>
    <property type="evidence" value="ECO:0007669"/>
    <property type="project" value="TreeGrafter"/>
</dbReference>
<evidence type="ECO:0000313" key="6">
    <source>
        <dbReference type="EMBL" id="OXA42626.1"/>
    </source>
</evidence>
<comment type="caution">
    <text evidence="6">The sequence shown here is derived from an EMBL/GenBank/DDBJ whole genome shotgun (WGS) entry which is preliminary data.</text>
</comment>
<dbReference type="STRING" id="158441.A0A226DEK0"/>
<dbReference type="GO" id="GO:0005886">
    <property type="term" value="C:plasma membrane"/>
    <property type="evidence" value="ECO:0007669"/>
    <property type="project" value="TreeGrafter"/>
</dbReference>
<keyword evidence="2" id="KW-0581">Phagocytosis</keyword>
<dbReference type="Pfam" id="PF16457">
    <property type="entry name" value="PH_12"/>
    <property type="match status" value="1"/>
</dbReference>
<dbReference type="GO" id="GO:0007015">
    <property type="term" value="P:actin filament organization"/>
    <property type="evidence" value="ECO:0007669"/>
    <property type="project" value="TreeGrafter"/>
</dbReference>
<reference evidence="6 7" key="1">
    <citation type="submission" date="2015-12" db="EMBL/GenBank/DDBJ databases">
        <title>The genome of Folsomia candida.</title>
        <authorList>
            <person name="Faddeeva A."/>
            <person name="Derks M.F."/>
            <person name="Anvar Y."/>
            <person name="Smit S."/>
            <person name="Van Straalen N."/>
            <person name="Roelofs D."/>
        </authorList>
    </citation>
    <scope>NUCLEOTIDE SEQUENCE [LARGE SCALE GENOMIC DNA]</scope>
    <source>
        <strain evidence="6 7">VU population</strain>
        <tissue evidence="6">Whole body</tissue>
    </source>
</reference>
<dbReference type="Gene3D" id="2.30.29.30">
    <property type="entry name" value="Pleckstrin-homology domain (PH domain)/Phosphotyrosine-binding domain (PTB)"/>
    <property type="match status" value="1"/>
</dbReference>
<dbReference type="InterPro" id="IPR024574">
    <property type="entry name" value="ELMO_ARM"/>
</dbReference>
<evidence type="ECO:0000256" key="1">
    <source>
        <dbReference type="ARBA" id="ARBA00022703"/>
    </source>
</evidence>
<protein>
    <submittedName>
        <fullName evidence="6">Engulfment and cell motility protein 2</fullName>
    </submittedName>
</protein>
<name>A0A226DEK0_FOLCA</name>
<accession>A0A226DEK0</accession>
<dbReference type="InterPro" id="IPR011989">
    <property type="entry name" value="ARM-like"/>
</dbReference>
<dbReference type="GO" id="GO:0006909">
    <property type="term" value="P:phagocytosis"/>
    <property type="evidence" value="ECO:0007669"/>
    <property type="project" value="UniProtKB-KW"/>
</dbReference>
<keyword evidence="1" id="KW-0053">Apoptosis</keyword>
<dbReference type="InterPro" id="IPR050868">
    <property type="entry name" value="ELMO_domain-containing"/>
</dbReference>
<evidence type="ECO:0000313" key="7">
    <source>
        <dbReference type="Proteomes" id="UP000198287"/>
    </source>
</evidence>
<evidence type="ECO:0000256" key="3">
    <source>
        <dbReference type="ARBA" id="ARBA00023036"/>
    </source>
</evidence>
<dbReference type="GO" id="GO:0006915">
    <property type="term" value="P:apoptotic process"/>
    <property type="evidence" value="ECO:0007669"/>
    <property type="project" value="UniProtKB-KW"/>
</dbReference>
<evidence type="ECO:0000256" key="2">
    <source>
        <dbReference type="ARBA" id="ARBA00022907"/>
    </source>
</evidence>
<dbReference type="InterPro" id="IPR011993">
    <property type="entry name" value="PH-like_dom_sf"/>
</dbReference>
<dbReference type="GO" id="GO:0017124">
    <property type="term" value="F:SH3 domain binding"/>
    <property type="evidence" value="ECO:0007669"/>
    <property type="project" value="UniProtKB-KW"/>
</dbReference>
<sequence length="781" mass="88148">MILQNKMSKQAEKINSSMIHKTGDTTAMTLSNPNDIKFGITTPFRESDKGGELVHLPHDKPIAFAVETVCKVWCYSNPSDYALKFSEPPSHYVTEERRKELSGKLVSMQFSPIKLCEEIMSKMKSNNDKEIVDGMAKLSRNASDPTVADVFVGIGGLPTLLDLMEKEKPIDWQKEGFAFALQALLDIMMLSNDATWDKVQSGVISRVAFYVNRPSSSPPPKLIGPALQVLENAIASGNAYAQIEKEVSLTTMKMHIQTSADSRVKQNALALINALLSKADLSKRKSLATTLGSPKFRDTIIEQFLKSPGDRSSETTHELYVMQTLLLNMLDEKRQTPVNVQQVHPYTFVSDDQDQGALFKIKELFRIAFESADSSGNYTAISFDTANTYAAKREKPNAKRDYQRLGFTNDSNPEMDFTVVPPGTLALDCMYHLATVHTENYNKIVLDGICRASGAECPFARSSISLVNVLSELLKMGEQPDEQNGTFYPFFFRHDKPFEELFCICSQLVTKTWKEMRATAEDFDKVFDVVREQIVRTLRKTPETFEVVRSLLNGMSYAEIMKIRQQERSSREEWELQAQPIQELRKKLEPEMIDLIKQNRINYLVTGTRFNKFTSRGLTLIRVREKFWFCRLSPNGKVFHYGECEEKATPLPEELPSKINVVDIKDLLTGKDCPHMKESKGKKSSGSLAFSLVTEKESFQTVDFVAPDKRTFDVWTDGINALLGKPMNSDAAKEDLETLLHMEIKLRLLEIEGLPELPQVAPPIPELPLSFDFSALQVNGK</sequence>
<dbReference type="OMA" id="KIAIQMM"/>
<proteinExistence type="predicted"/>
<dbReference type="Pfam" id="PF04727">
    <property type="entry name" value="ELMO_CED12"/>
    <property type="match status" value="1"/>
</dbReference>
<dbReference type="PANTHER" id="PTHR12771">
    <property type="entry name" value="ENGULFMENT AND CELL MOTILITY"/>
    <property type="match status" value="1"/>
</dbReference>
<dbReference type="InterPro" id="IPR016024">
    <property type="entry name" value="ARM-type_fold"/>
</dbReference>
<feature type="domain" description="ELMO" evidence="5">
    <location>
        <begin position="377"/>
        <end position="538"/>
    </location>
</feature>
<dbReference type="Proteomes" id="UP000198287">
    <property type="component" value="Unassembled WGS sequence"/>
</dbReference>
<dbReference type="Pfam" id="PF11841">
    <property type="entry name" value="ELMO_ARM"/>
    <property type="match status" value="1"/>
</dbReference>
<dbReference type="PANTHER" id="PTHR12771:SF56">
    <property type="entry name" value="CED-12"/>
    <property type="match status" value="1"/>
</dbReference>
<dbReference type="SUPFAM" id="SSF48371">
    <property type="entry name" value="ARM repeat"/>
    <property type="match status" value="1"/>
</dbReference>
<dbReference type="CDD" id="cd13359">
    <property type="entry name" value="PH_ELMO1_CED-12"/>
    <property type="match status" value="1"/>
</dbReference>
<organism evidence="6 7">
    <name type="scientific">Folsomia candida</name>
    <name type="common">Springtail</name>
    <dbReference type="NCBI Taxonomy" id="158441"/>
    <lineage>
        <taxon>Eukaryota</taxon>
        <taxon>Metazoa</taxon>
        <taxon>Ecdysozoa</taxon>
        <taxon>Arthropoda</taxon>
        <taxon>Hexapoda</taxon>
        <taxon>Collembola</taxon>
        <taxon>Entomobryomorpha</taxon>
        <taxon>Isotomoidea</taxon>
        <taxon>Isotomidae</taxon>
        <taxon>Proisotominae</taxon>
        <taxon>Folsomia</taxon>
    </lineage>
</organism>
<dbReference type="OrthoDB" id="28413at2759"/>
<keyword evidence="7" id="KW-1185">Reference proteome</keyword>
<dbReference type="InterPro" id="IPR006816">
    <property type="entry name" value="ELMO_dom"/>
</dbReference>
<dbReference type="AlphaFoldDB" id="A0A226DEK0"/>